<accession>A0A6L5WIP2</accession>
<evidence type="ECO:0000313" key="2">
    <source>
        <dbReference type="EMBL" id="MSN97169.1"/>
    </source>
</evidence>
<organism evidence="1 3">
    <name type="scientific">Campylobacter portucalensis</name>
    <dbReference type="NCBI Taxonomy" id="2608384"/>
    <lineage>
        <taxon>Bacteria</taxon>
        <taxon>Pseudomonadati</taxon>
        <taxon>Campylobacterota</taxon>
        <taxon>Epsilonproteobacteria</taxon>
        <taxon>Campylobacterales</taxon>
        <taxon>Campylobacteraceae</taxon>
        <taxon>Campylobacter</taxon>
    </lineage>
</organism>
<protein>
    <submittedName>
        <fullName evidence="1">Autotransporter domain-containing protein</fullName>
    </submittedName>
</protein>
<reference evidence="1 3" key="1">
    <citation type="submission" date="2019-09" db="EMBL/GenBank/DDBJ databases">
        <authorList>
            <person name="Silva M."/>
            <person name="Pereira G."/>
            <person name="Lopes-Da-Costa L."/>
            <person name="Silva E."/>
        </authorList>
    </citation>
    <scope>NUCLEOTIDE SEQUENCE [LARGE SCALE GENOMIC DNA]</scope>
    <source>
        <strain evidence="1 3">FMV-PI01</strain>
    </source>
</reference>
<feature type="non-terminal residue" evidence="1">
    <location>
        <position position="1"/>
    </location>
</feature>
<reference evidence="1 3" key="2">
    <citation type="submission" date="2020-03" db="EMBL/GenBank/DDBJ databases">
        <title>Campylobacter portucalensis sp. nov., a new species of Campylobacter isolated from the reproductive tract of bulls.</title>
        <authorList>
            <person name="Silva M.F."/>
            <person name="Pereira G."/>
            <person name="Carneiro C."/>
            <person name="Hemphill A."/>
            <person name="Mateus L."/>
            <person name="Lopes-Da-Costa L."/>
            <person name="Silva E."/>
        </authorList>
    </citation>
    <scope>NUCLEOTIDE SEQUENCE [LARGE SCALE GENOMIC DNA]</scope>
    <source>
        <strain evidence="1 3">FMV-PI01</strain>
    </source>
</reference>
<keyword evidence="3" id="KW-1185">Reference proteome</keyword>
<name>A0A6L5WIP2_9BACT</name>
<evidence type="ECO:0000313" key="1">
    <source>
        <dbReference type="EMBL" id="MSN97168.1"/>
    </source>
</evidence>
<dbReference type="InterPro" id="IPR036709">
    <property type="entry name" value="Autotransporte_beta_dom_sf"/>
</dbReference>
<dbReference type="Gene3D" id="2.40.128.130">
    <property type="entry name" value="Autotransporter beta-domain"/>
    <property type="match status" value="1"/>
</dbReference>
<sequence>TNLYLTRLNSDKIKLSSDEIKFHSTNSIRAKMGARYSKPLTDSLTAYLGASFEREFASKVKATNLTKQKSIQSPSLKGNTISGELGLKFTPFTPLIFDLQIQGLSGKKRGLSTGFNVEFRF</sequence>
<proteinExistence type="predicted"/>
<dbReference type="SUPFAM" id="SSF103515">
    <property type="entry name" value="Autotransporter"/>
    <property type="match status" value="1"/>
</dbReference>
<dbReference type="EMBL" id="VWSJ01000049">
    <property type="protein sequence ID" value="MSN97169.1"/>
    <property type="molecule type" value="Genomic_DNA"/>
</dbReference>
<dbReference type="AlphaFoldDB" id="A0A6L5WIP2"/>
<dbReference type="RefSeq" id="WP_154571413.1">
    <property type="nucleotide sequence ID" value="NZ_VWSJ01000046.1"/>
</dbReference>
<dbReference type="Proteomes" id="UP000476338">
    <property type="component" value="Unassembled WGS sequence"/>
</dbReference>
<gene>
    <name evidence="1" type="ORF">F1B92_08350</name>
    <name evidence="2" type="ORF">F1B92_08355</name>
</gene>
<comment type="caution">
    <text evidence="1">The sequence shown here is derived from an EMBL/GenBank/DDBJ whole genome shotgun (WGS) entry which is preliminary data.</text>
</comment>
<evidence type="ECO:0000313" key="3">
    <source>
        <dbReference type="Proteomes" id="UP000476338"/>
    </source>
</evidence>
<dbReference type="EMBL" id="VWSJ01000046">
    <property type="protein sequence ID" value="MSN97168.1"/>
    <property type="molecule type" value="Genomic_DNA"/>
</dbReference>